<gene>
    <name evidence="2" type="ORF">BO70DRAFT_75344</name>
</gene>
<evidence type="ECO:0000313" key="3">
    <source>
        <dbReference type="Proteomes" id="UP000247233"/>
    </source>
</evidence>
<protein>
    <submittedName>
        <fullName evidence="2">Uncharacterized protein</fullName>
    </submittedName>
</protein>
<keyword evidence="3" id="KW-1185">Reference proteome</keyword>
<accession>A0A317WW85</accession>
<organism evidence="2 3">
    <name type="scientific">Aspergillus heteromorphus CBS 117.55</name>
    <dbReference type="NCBI Taxonomy" id="1448321"/>
    <lineage>
        <taxon>Eukaryota</taxon>
        <taxon>Fungi</taxon>
        <taxon>Dikarya</taxon>
        <taxon>Ascomycota</taxon>
        <taxon>Pezizomycotina</taxon>
        <taxon>Eurotiomycetes</taxon>
        <taxon>Eurotiomycetidae</taxon>
        <taxon>Eurotiales</taxon>
        <taxon>Aspergillaceae</taxon>
        <taxon>Aspergillus</taxon>
        <taxon>Aspergillus subgen. Circumdati</taxon>
    </lineage>
</organism>
<evidence type="ECO:0000313" key="2">
    <source>
        <dbReference type="EMBL" id="PWY90656.1"/>
    </source>
</evidence>
<dbReference type="EMBL" id="MSFL01000002">
    <property type="protein sequence ID" value="PWY90656.1"/>
    <property type="molecule type" value="Genomic_DNA"/>
</dbReference>
<evidence type="ECO:0000256" key="1">
    <source>
        <dbReference type="SAM" id="MobiDB-lite"/>
    </source>
</evidence>
<dbReference type="Proteomes" id="UP000247233">
    <property type="component" value="Unassembled WGS sequence"/>
</dbReference>
<dbReference type="VEuPathDB" id="FungiDB:BO70DRAFT_75344"/>
<dbReference type="RefSeq" id="XP_025403099.1">
    <property type="nucleotide sequence ID" value="XM_025548688.1"/>
</dbReference>
<comment type="caution">
    <text evidence="2">The sequence shown here is derived from an EMBL/GenBank/DDBJ whole genome shotgun (WGS) entry which is preliminary data.</text>
</comment>
<reference evidence="2 3" key="1">
    <citation type="submission" date="2016-12" db="EMBL/GenBank/DDBJ databases">
        <title>The genomes of Aspergillus section Nigri reveals drivers in fungal speciation.</title>
        <authorList>
            <consortium name="DOE Joint Genome Institute"/>
            <person name="Vesth T.C."/>
            <person name="Nybo J."/>
            <person name="Theobald S."/>
            <person name="Brandl J."/>
            <person name="Frisvad J.C."/>
            <person name="Nielsen K.F."/>
            <person name="Lyhne E.K."/>
            <person name="Kogle M.E."/>
            <person name="Kuo A."/>
            <person name="Riley R."/>
            <person name="Clum A."/>
            <person name="Nolan M."/>
            <person name="Lipzen A."/>
            <person name="Salamov A."/>
            <person name="Henrissat B."/>
            <person name="Wiebenga A."/>
            <person name="De Vries R.P."/>
            <person name="Grigoriev I.V."/>
            <person name="Mortensen U.H."/>
            <person name="Andersen M.R."/>
            <person name="Baker S.E."/>
        </authorList>
    </citation>
    <scope>NUCLEOTIDE SEQUENCE [LARGE SCALE GENOMIC DNA]</scope>
    <source>
        <strain evidence="2 3">CBS 117.55</strain>
    </source>
</reference>
<feature type="region of interest" description="Disordered" evidence="1">
    <location>
        <begin position="1"/>
        <end position="35"/>
    </location>
</feature>
<dbReference type="GeneID" id="37070925"/>
<name>A0A317WW85_9EURO</name>
<dbReference type="AlphaFoldDB" id="A0A317WW85"/>
<proteinExistence type="predicted"/>
<sequence length="150" mass="16647">MSKHGRIISGLTKPNLQMRPFGPNHHATSSTVPNPFGSGKIPLPGRIKAPFPLCLCFMRRRAQAGQFATTLEERTRHNFTPAMQSTLGTAGAACWERDHSLALFHRMFLTERWEIKIIQSCSSSLPPHAVRRGGVVVLYRTGRESKASVP</sequence>